<accession>K2NT10</accession>
<organism evidence="1 2">
    <name type="scientific">Lactococcus garvieae DCC43</name>
    <dbReference type="NCBI Taxonomy" id="1231377"/>
    <lineage>
        <taxon>Bacteria</taxon>
        <taxon>Bacillati</taxon>
        <taxon>Bacillota</taxon>
        <taxon>Bacilli</taxon>
        <taxon>Lactobacillales</taxon>
        <taxon>Streptococcaceae</taxon>
        <taxon>Lactococcus</taxon>
    </lineage>
</organism>
<proteinExistence type="predicted"/>
<sequence length="280" mass="29866">MVQGKTTTANVVIPEVMADMISAKLPSKLRFAGLADIDDTLTGKPGDTITYPKWKYIGPAEDVAEGEAIPLDQLGKDVADVKVKKAGKGVEITDEAMLSGLGDPIGEAGRQLTLSIADKVDNDLLALVDTSTQKVETATAGKITLADLRKAIDVFSDEDLQNMVLVTSRTDATNLRDEYLAANSGADVAANMQTAGAFARVLGVDIIRSNKIAAGKGALVKTTIDPETEETGRAFRIVMKRGVQVESDRDIIKKSTVITADEHYGVYLYDPTKLVLITTP</sequence>
<dbReference type="SUPFAM" id="SSF56563">
    <property type="entry name" value="Major capsid protein gp5"/>
    <property type="match status" value="1"/>
</dbReference>
<evidence type="ECO:0000313" key="2">
    <source>
        <dbReference type="Proteomes" id="UP000006787"/>
    </source>
</evidence>
<dbReference type="EMBL" id="AMQS01000034">
    <property type="protein sequence ID" value="EKF50723.1"/>
    <property type="molecule type" value="Genomic_DNA"/>
</dbReference>
<dbReference type="Proteomes" id="UP000006787">
    <property type="component" value="Unassembled WGS sequence"/>
</dbReference>
<dbReference type="AlphaFoldDB" id="K2NT10"/>
<dbReference type="Pfam" id="PF25209">
    <property type="entry name" value="Phage_capsid_4"/>
    <property type="match status" value="1"/>
</dbReference>
<comment type="caution">
    <text evidence="1">The sequence shown here is derived from an EMBL/GenBank/DDBJ whole genome shotgun (WGS) entry which is preliminary data.</text>
</comment>
<evidence type="ECO:0000313" key="1">
    <source>
        <dbReference type="EMBL" id="EKF50723.1"/>
    </source>
</evidence>
<dbReference type="NCBIfam" id="TIGR04387">
    <property type="entry name" value="capsid_maj_N4"/>
    <property type="match status" value="1"/>
</dbReference>
<gene>
    <name evidence="1" type="ORF">C426_1954</name>
</gene>
<dbReference type="PATRIC" id="fig|1231377.3.peg.1934"/>
<reference evidence="1 2" key="1">
    <citation type="journal article" date="2012" name="J. Bacteriol.">
        <title>Genome Sequence of the Bacteriocin-Producing Strain Lactococcus garvieae DCC43.</title>
        <authorList>
            <person name="Gabrielsen C."/>
            <person name="Brede D.A."/>
            <person name="Hernandez P.E."/>
            <person name="Nes I.F."/>
            <person name="Diep D.B."/>
        </authorList>
    </citation>
    <scope>NUCLEOTIDE SEQUENCE [LARGE SCALE GENOMIC DNA]</scope>
    <source>
        <strain evidence="1 2">DCC43</strain>
    </source>
</reference>
<dbReference type="eggNOG" id="ENOG503042M">
    <property type="taxonomic scope" value="Bacteria"/>
</dbReference>
<name>K2NT10_9LACT</name>
<dbReference type="RefSeq" id="WP_003136565.1">
    <property type="nucleotide sequence ID" value="NZ_AMQS01000034.1"/>
</dbReference>
<protein>
    <submittedName>
        <fullName evidence="1">Phage major capsid protein</fullName>
    </submittedName>
</protein>